<comment type="caution">
    <text evidence="1">The sequence shown here is derived from an EMBL/GenBank/DDBJ whole genome shotgun (WGS) entry which is preliminary data.</text>
</comment>
<reference evidence="1" key="2">
    <citation type="journal article" date="2021" name="PeerJ">
        <title>Extensive microbial diversity within the chicken gut microbiome revealed by metagenomics and culture.</title>
        <authorList>
            <person name="Gilroy R."/>
            <person name="Ravi A."/>
            <person name="Getino M."/>
            <person name="Pursley I."/>
            <person name="Horton D.L."/>
            <person name="Alikhan N.F."/>
            <person name="Baker D."/>
            <person name="Gharbi K."/>
            <person name="Hall N."/>
            <person name="Watson M."/>
            <person name="Adriaenssens E.M."/>
            <person name="Foster-Nyarko E."/>
            <person name="Jarju S."/>
            <person name="Secka A."/>
            <person name="Antonio M."/>
            <person name="Oren A."/>
            <person name="Chaudhuri R.R."/>
            <person name="La Ragione R."/>
            <person name="Hildebrand F."/>
            <person name="Pallen M.J."/>
        </authorList>
    </citation>
    <scope>NUCLEOTIDE SEQUENCE</scope>
    <source>
        <strain evidence="1">CHK176-6737</strain>
    </source>
</reference>
<evidence type="ECO:0000313" key="1">
    <source>
        <dbReference type="EMBL" id="HIU69832.1"/>
    </source>
</evidence>
<dbReference type="EMBL" id="DVNM01000043">
    <property type="protein sequence ID" value="HIU69832.1"/>
    <property type="molecule type" value="Genomic_DNA"/>
</dbReference>
<dbReference type="AlphaFoldDB" id="A0A9D1MVL2"/>
<gene>
    <name evidence="1" type="ORF">IAD23_07750</name>
</gene>
<evidence type="ECO:0000313" key="2">
    <source>
        <dbReference type="Proteomes" id="UP000824125"/>
    </source>
</evidence>
<accession>A0A9D1MVL2</accession>
<dbReference type="Proteomes" id="UP000824125">
    <property type="component" value="Unassembled WGS sequence"/>
</dbReference>
<organism evidence="1 2">
    <name type="scientific">Candidatus Scybalenecus merdavium</name>
    <dbReference type="NCBI Taxonomy" id="2840939"/>
    <lineage>
        <taxon>Bacteria</taxon>
        <taxon>Bacillati</taxon>
        <taxon>Bacillota</taxon>
        <taxon>Clostridia</taxon>
        <taxon>Eubacteriales</taxon>
        <taxon>Oscillospiraceae</taxon>
        <taxon>Oscillospiraceae incertae sedis</taxon>
        <taxon>Candidatus Scybalenecus</taxon>
    </lineage>
</organism>
<sequence>MKKSYENSHFELVKGDCLQNYGRNIVQVCSVSEDSKLYLCELRGEHETERVGKLKKRTEDITFGEFRNMCRKNMMVLYRCDDCDYFYLCHNIRNKDVPPSQWNLE</sequence>
<protein>
    <submittedName>
        <fullName evidence="1">Uncharacterized protein</fullName>
    </submittedName>
</protein>
<name>A0A9D1MVL2_9FIRM</name>
<proteinExistence type="predicted"/>
<reference evidence="1" key="1">
    <citation type="submission" date="2020-10" db="EMBL/GenBank/DDBJ databases">
        <authorList>
            <person name="Gilroy R."/>
        </authorList>
    </citation>
    <scope>NUCLEOTIDE SEQUENCE</scope>
    <source>
        <strain evidence="1">CHK176-6737</strain>
    </source>
</reference>